<keyword evidence="3" id="KW-1185">Reference proteome</keyword>
<gene>
    <name evidence="2" type="ORF">ACFO60_04400</name>
</gene>
<dbReference type="Proteomes" id="UP001596004">
    <property type="component" value="Unassembled WGS sequence"/>
</dbReference>
<protein>
    <recommendedName>
        <fullName evidence="4">Lipoprotein</fullName>
    </recommendedName>
</protein>
<name>A0ABV9CAS4_9ACTN</name>
<dbReference type="EMBL" id="JBHSFP010000002">
    <property type="protein sequence ID" value="MFC4529996.1"/>
    <property type="molecule type" value="Genomic_DNA"/>
</dbReference>
<feature type="chain" id="PRO_5045298371" description="Lipoprotein" evidence="1">
    <location>
        <begin position="29"/>
        <end position="237"/>
    </location>
</feature>
<evidence type="ECO:0000256" key="1">
    <source>
        <dbReference type="SAM" id="SignalP"/>
    </source>
</evidence>
<proteinExistence type="predicted"/>
<evidence type="ECO:0008006" key="4">
    <source>
        <dbReference type="Google" id="ProtNLM"/>
    </source>
</evidence>
<reference evidence="3" key="1">
    <citation type="journal article" date="2019" name="Int. J. Syst. Evol. Microbiol.">
        <title>The Global Catalogue of Microorganisms (GCM) 10K type strain sequencing project: providing services to taxonomists for standard genome sequencing and annotation.</title>
        <authorList>
            <consortium name="The Broad Institute Genomics Platform"/>
            <consortium name="The Broad Institute Genome Sequencing Center for Infectious Disease"/>
            <person name="Wu L."/>
            <person name="Ma J."/>
        </authorList>
    </citation>
    <scope>NUCLEOTIDE SEQUENCE [LARGE SCALE GENOMIC DNA]</scope>
    <source>
        <strain evidence="3">CGMCC 4.7132</strain>
    </source>
</reference>
<accession>A0ABV9CAS4</accession>
<keyword evidence="1" id="KW-0732">Signal</keyword>
<feature type="signal peptide" evidence="1">
    <location>
        <begin position="1"/>
        <end position="28"/>
    </location>
</feature>
<organism evidence="2 3">
    <name type="scientific">Sphaerisporangium dianthi</name>
    <dbReference type="NCBI Taxonomy" id="1436120"/>
    <lineage>
        <taxon>Bacteria</taxon>
        <taxon>Bacillati</taxon>
        <taxon>Actinomycetota</taxon>
        <taxon>Actinomycetes</taxon>
        <taxon>Streptosporangiales</taxon>
        <taxon>Streptosporangiaceae</taxon>
        <taxon>Sphaerisporangium</taxon>
    </lineage>
</organism>
<dbReference type="RefSeq" id="WP_380837201.1">
    <property type="nucleotide sequence ID" value="NZ_JBHSFP010000002.1"/>
</dbReference>
<sequence length="237" mass="25424">MRQRGITHPRFSAWSLLAALVLATTGCAASPVAPDTACDEAGDGNRSSTDGIGISGKFDLTMALAIVNPPDGGGAPEIEWKPVYSIANLTKSKICVLDIITKFPANRDEKGALLALKTARGTRQVDIYQDNAAVLSQTPSATRRPPFELEPGSTVLVRFHQYLTLTADDRDVPLKTDDNLSERLGPLFRLKRLDDGSYHCVPQYPLQVTVTSNIGTSTQQVTNAIMPDGCGLLMPTG</sequence>
<dbReference type="PROSITE" id="PS51257">
    <property type="entry name" value="PROKAR_LIPOPROTEIN"/>
    <property type="match status" value="1"/>
</dbReference>
<evidence type="ECO:0000313" key="3">
    <source>
        <dbReference type="Proteomes" id="UP001596004"/>
    </source>
</evidence>
<evidence type="ECO:0000313" key="2">
    <source>
        <dbReference type="EMBL" id="MFC4529996.1"/>
    </source>
</evidence>
<comment type="caution">
    <text evidence="2">The sequence shown here is derived from an EMBL/GenBank/DDBJ whole genome shotgun (WGS) entry which is preliminary data.</text>
</comment>